<dbReference type="Proteomes" id="UP001165085">
    <property type="component" value="Unassembled WGS sequence"/>
</dbReference>
<protein>
    <recommendedName>
        <fullName evidence="4">BAG domain-containing protein</fullName>
    </recommendedName>
</protein>
<reference evidence="3" key="1">
    <citation type="journal article" date="2023" name="Commun. Biol.">
        <title>Genome analysis of Parmales, the sister group of diatoms, reveals the evolutionary specialization of diatoms from phago-mixotrophs to photoautotrophs.</title>
        <authorList>
            <person name="Ban H."/>
            <person name="Sato S."/>
            <person name="Yoshikawa S."/>
            <person name="Yamada K."/>
            <person name="Nakamura Y."/>
            <person name="Ichinomiya M."/>
            <person name="Sato N."/>
            <person name="Blanc-Mathieu R."/>
            <person name="Endo H."/>
            <person name="Kuwata A."/>
            <person name="Ogata H."/>
        </authorList>
    </citation>
    <scope>NUCLEOTIDE SEQUENCE [LARGE SCALE GENOMIC DNA]</scope>
    <source>
        <strain evidence="3">NIES 3701</strain>
    </source>
</reference>
<dbReference type="OrthoDB" id="47888at2759"/>
<keyword evidence="3" id="KW-1185">Reference proteome</keyword>
<gene>
    <name evidence="2" type="ORF">TrST_g8165</name>
</gene>
<dbReference type="GO" id="GO:0051087">
    <property type="term" value="F:protein-folding chaperone binding"/>
    <property type="evidence" value="ECO:0007669"/>
    <property type="project" value="InterPro"/>
</dbReference>
<evidence type="ECO:0000256" key="1">
    <source>
        <dbReference type="SAM" id="Coils"/>
    </source>
</evidence>
<dbReference type="EMBL" id="BRXY01000227">
    <property type="protein sequence ID" value="GMH78869.1"/>
    <property type="molecule type" value="Genomic_DNA"/>
</dbReference>
<dbReference type="Gene3D" id="1.20.58.120">
    <property type="entry name" value="BAG domain"/>
    <property type="match status" value="1"/>
</dbReference>
<name>A0A9W7AVV0_9STRA</name>
<dbReference type="InterPro" id="IPR036533">
    <property type="entry name" value="BAG_dom_sf"/>
</dbReference>
<accession>A0A9W7AVV0</accession>
<evidence type="ECO:0000313" key="2">
    <source>
        <dbReference type="EMBL" id="GMH78869.1"/>
    </source>
</evidence>
<dbReference type="AlphaFoldDB" id="A0A9W7AVV0"/>
<feature type="coiled-coil region" evidence="1">
    <location>
        <begin position="61"/>
        <end position="88"/>
    </location>
</feature>
<keyword evidence="1" id="KW-0175">Coiled coil</keyword>
<evidence type="ECO:0000313" key="3">
    <source>
        <dbReference type="Proteomes" id="UP001165085"/>
    </source>
</evidence>
<comment type="caution">
    <text evidence="2">The sequence shown here is derived from an EMBL/GenBank/DDBJ whole genome shotgun (WGS) entry which is preliminary data.</text>
</comment>
<organism evidence="2 3">
    <name type="scientific">Triparma strigata</name>
    <dbReference type="NCBI Taxonomy" id="1606541"/>
    <lineage>
        <taxon>Eukaryota</taxon>
        <taxon>Sar</taxon>
        <taxon>Stramenopiles</taxon>
        <taxon>Ochrophyta</taxon>
        <taxon>Bolidophyceae</taxon>
        <taxon>Parmales</taxon>
        <taxon>Triparmaceae</taxon>
        <taxon>Triparma</taxon>
    </lineage>
</organism>
<evidence type="ECO:0008006" key="4">
    <source>
        <dbReference type="Google" id="ProtNLM"/>
    </source>
</evidence>
<sequence length="155" mass="17298">MSSLALTKRLQSIPYYLLPPLLALPIHLKITSSFKSYENFLSFIWTGDHLDEYERTAEDSLDASASKLSELSDKLAEVEADMEVCKLDTIDGMEPTYPSTLVKILGGVSILLDKVAATVDGVETKDKDRRARRKALSKSIVAEFDRCDNLKQLLT</sequence>
<proteinExistence type="predicted"/>